<keyword evidence="1" id="KW-1133">Transmembrane helix</keyword>
<organism evidence="2 3">
    <name type="scientific">Vreelandella titanicae</name>
    <dbReference type="NCBI Taxonomy" id="664683"/>
    <lineage>
        <taxon>Bacteria</taxon>
        <taxon>Pseudomonadati</taxon>
        <taxon>Pseudomonadota</taxon>
        <taxon>Gammaproteobacteria</taxon>
        <taxon>Oceanospirillales</taxon>
        <taxon>Halomonadaceae</taxon>
        <taxon>Vreelandella</taxon>
    </lineage>
</organism>
<keyword evidence="1" id="KW-0472">Membrane</keyword>
<evidence type="ECO:0000256" key="1">
    <source>
        <dbReference type="SAM" id="Phobius"/>
    </source>
</evidence>
<feature type="transmembrane region" description="Helical" evidence="1">
    <location>
        <begin position="41"/>
        <end position="62"/>
    </location>
</feature>
<dbReference type="RefSeq" id="WP_053856954.1">
    <property type="nucleotide sequence ID" value="NZ_CP054580.1"/>
</dbReference>
<accession>A0AAP9NNN5</accession>
<protein>
    <submittedName>
        <fullName evidence="2">Uncharacterized protein</fullName>
    </submittedName>
</protein>
<evidence type="ECO:0000313" key="2">
    <source>
        <dbReference type="EMBL" id="QKS25663.1"/>
    </source>
</evidence>
<keyword evidence="3" id="KW-1185">Reference proteome</keyword>
<sequence length="134" mass="14695">MNSIRLETKLLIFNYLLCISSYRLAKDAYQAIANLLSHGAISNRILLLVVMIYFAYFLMFLCGMAMGFLTKKRVVFHSLIAATASVALDIYFITNIASGDYIWVLSMLVSGALLGGLGGAVALASKKLIPSYKQ</sequence>
<gene>
    <name evidence="2" type="ORF">FX987_03459</name>
</gene>
<reference evidence="2 3" key="1">
    <citation type="submission" date="2019-12" db="EMBL/GenBank/DDBJ databases">
        <title>Genome sequencing and assembly of endphytes of Porphyra tenera.</title>
        <authorList>
            <person name="Park J.M."/>
            <person name="Shin R."/>
            <person name="Jo S.H."/>
        </authorList>
    </citation>
    <scope>NUCLEOTIDE SEQUENCE [LARGE SCALE GENOMIC DNA]</scope>
    <source>
        <strain evidence="2 3">GPM3</strain>
    </source>
</reference>
<proteinExistence type="predicted"/>
<keyword evidence="1" id="KW-0812">Transmembrane</keyword>
<dbReference type="Proteomes" id="UP000509761">
    <property type="component" value="Chromosome"/>
</dbReference>
<feature type="transmembrane region" description="Helical" evidence="1">
    <location>
        <begin position="102"/>
        <end position="124"/>
    </location>
</feature>
<dbReference type="AlphaFoldDB" id="A0AAP9NNN5"/>
<feature type="transmembrane region" description="Helical" evidence="1">
    <location>
        <begin position="74"/>
        <end position="96"/>
    </location>
</feature>
<dbReference type="EMBL" id="CP054580">
    <property type="protein sequence ID" value="QKS25663.1"/>
    <property type="molecule type" value="Genomic_DNA"/>
</dbReference>
<name>A0AAP9NNN5_9GAMM</name>
<evidence type="ECO:0000313" key="3">
    <source>
        <dbReference type="Proteomes" id="UP000509761"/>
    </source>
</evidence>